<sequence length="215" mass="23239">MIAQSNGGRFDDEQVLHPESVELVRTSPADVDGDYAMGWWTDESSGHPTLEHNGVLGTAYAEQVLLPDTGHGIVLLANANHAFTEVPRIKDGVVALLNGEAPSSGPVTHRRLAGLFVVLILFGLLVRARGFLRRDSWARRSLRRPAWLRWLGIARLFLPAVLLVGLPSLMATLAGRVFPHRMLLLAAPELVIWLGVATVTGAALAGARALALRRA</sequence>
<gene>
    <name evidence="2" type="ORF">ER308_08495</name>
</gene>
<dbReference type="OrthoDB" id="3174977at2"/>
<dbReference type="Proteomes" id="UP000291469">
    <property type="component" value="Chromosome"/>
</dbReference>
<feature type="transmembrane region" description="Helical" evidence="1">
    <location>
        <begin position="153"/>
        <end position="178"/>
    </location>
</feature>
<feature type="transmembrane region" description="Helical" evidence="1">
    <location>
        <begin position="112"/>
        <end position="132"/>
    </location>
</feature>
<dbReference type="AlphaFoldDB" id="A0A411YEE0"/>
<feature type="transmembrane region" description="Helical" evidence="1">
    <location>
        <begin position="190"/>
        <end position="211"/>
    </location>
</feature>
<dbReference type="InterPro" id="IPR012338">
    <property type="entry name" value="Beta-lactam/transpept-like"/>
</dbReference>
<dbReference type="Gene3D" id="3.40.710.10">
    <property type="entry name" value="DD-peptidase/beta-lactamase superfamily"/>
    <property type="match status" value="1"/>
</dbReference>
<dbReference type="KEGG" id="erz:ER308_08495"/>
<reference evidence="2 3" key="1">
    <citation type="submission" date="2019-01" db="EMBL/GenBank/DDBJ databases">
        <title>Egibacter rhizosphaerae EGI 80759T.</title>
        <authorList>
            <person name="Chen D.-D."/>
            <person name="Tian Y."/>
            <person name="Jiao J.-Y."/>
            <person name="Zhang X.-T."/>
            <person name="Zhang Y.-G."/>
            <person name="Zhang Y."/>
            <person name="Xiao M."/>
            <person name="Shu W.-S."/>
            <person name="Li W.-J."/>
        </authorList>
    </citation>
    <scope>NUCLEOTIDE SEQUENCE [LARGE SCALE GENOMIC DNA]</scope>
    <source>
        <strain evidence="2 3">EGI 80759</strain>
    </source>
</reference>
<dbReference type="EMBL" id="CP036402">
    <property type="protein sequence ID" value="QBI19585.1"/>
    <property type="molecule type" value="Genomic_DNA"/>
</dbReference>
<evidence type="ECO:0000313" key="3">
    <source>
        <dbReference type="Proteomes" id="UP000291469"/>
    </source>
</evidence>
<keyword evidence="3" id="KW-1185">Reference proteome</keyword>
<protein>
    <recommendedName>
        <fullName evidence="4">Beta-lactamase-related domain-containing protein</fullName>
    </recommendedName>
</protein>
<evidence type="ECO:0000313" key="2">
    <source>
        <dbReference type="EMBL" id="QBI19585.1"/>
    </source>
</evidence>
<dbReference type="RefSeq" id="WP_131154582.1">
    <property type="nucleotide sequence ID" value="NZ_CP036402.1"/>
</dbReference>
<accession>A0A411YEE0</accession>
<evidence type="ECO:0008006" key="4">
    <source>
        <dbReference type="Google" id="ProtNLM"/>
    </source>
</evidence>
<name>A0A411YEE0_9ACTN</name>
<keyword evidence="1" id="KW-0812">Transmembrane</keyword>
<keyword evidence="1" id="KW-0472">Membrane</keyword>
<evidence type="ECO:0000256" key="1">
    <source>
        <dbReference type="SAM" id="Phobius"/>
    </source>
</evidence>
<keyword evidence="1" id="KW-1133">Transmembrane helix</keyword>
<dbReference type="SUPFAM" id="SSF56601">
    <property type="entry name" value="beta-lactamase/transpeptidase-like"/>
    <property type="match status" value="1"/>
</dbReference>
<proteinExistence type="predicted"/>
<organism evidence="2 3">
    <name type="scientific">Egibacter rhizosphaerae</name>
    <dbReference type="NCBI Taxonomy" id="1670831"/>
    <lineage>
        <taxon>Bacteria</taxon>
        <taxon>Bacillati</taxon>
        <taxon>Actinomycetota</taxon>
        <taxon>Nitriliruptoria</taxon>
        <taxon>Egibacterales</taxon>
        <taxon>Egibacteraceae</taxon>
        <taxon>Egibacter</taxon>
    </lineage>
</organism>